<reference evidence="7 8" key="1">
    <citation type="submission" date="2020-08" db="EMBL/GenBank/DDBJ databases">
        <title>Genomic Encyclopedia of Type Strains, Phase IV (KMG-V): Genome sequencing to study the core and pangenomes of soil and plant-associated prokaryotes.</title>
        <authorList>
            <person name="Whitman W."/>
        </authorList>
    </citation>
    <scope>NUCLEOTIDE SEQUENCE [LARGE SCALE GENOMIC DNA]</scope>
    <source>
        <strain evidence="5 7">ANJLi2</strain>
        <strain evidence="6 8">MP601</strain>
    </source>
</reference>
<dbReference type="PROSITE" id="PS50932">
    <property type="entry name" value="HTH_LACI_2"/>
    <property type="match status" value="1"/>
</dbReference>
<evidence type="ECO:0000313" key="5">
    <source>
        <dbReference type="EMBL" id="MBB6112399.1"/>
    </source>
</evidence>
<dbReference type="RefSeq" id="WP_076377721.1">
    <property type="nucleotide sequence ID" value="NZ_FTMG01000018.1"/>
</dbReference>
<sequence>MINKKISIKDIAKLTNTSITTVSFVLNGKGRISKEITKKILDVAAKNGYEPNRMAVGLRTGVSKVIGLVVETIGGPFFGAMAKVIEEEAEKEGYRIIYCSTNNNIQKGKDVIRMLSQQLVDGYIITPMKGLEKDIQSLVANEKPVVLIDGYFPGLDIPHVLVDNHGSAFNAVNHLLKVGYKKIGLITADLDLIQLQDRTRGYKDALKINNIKEDKKLIFKLPFDTDKDKAINSIKAFIKQQKQMDAVFFTTNYLGTMGLESIKQLELNIPQDLAMVSFDDNEIFSLYPPGITTIQQPTYEIAKSAIDLLLAQMGADRHNISKIKLQIPSKLIERGSTAEKKEVLVKN</sequence>
<dbReference type="InterPro" id="IPR046335">
    <property type="entry name" value="LacI/GalR-like_sensor"/>
</dbReference>
<dbReference type="GO" id="GO:0003700">
    <property type="term" value="F:DNA-binding transcription factor activity"/>
    <property type="evidence" value="ECO:0007669"/>
    <property type="project" value="TreeGrafter"/>
</dbReference>
<name>A0A1N7FKM5_9SPHI</name>
<organism evidence="6 8">
    <name type="scientific">Mucilaginibacter lappiensis</name>
    <dbReference type="NCBI Taxonomy" id="354630"/>
    <lineage>
        <taxon>Bacteria</taxon>
        <taxon>Pseudomonadati</taxon>
        <taxon>Bacteroidota</taxon>
        <taxon>Sphingobacteriia</taxon>
        <taxon>Sphingobacteriales</taxon>
        <taxon>Sphingobacteriaceae</taxon>
        <taxon>Mucilaginibacter</taxon>
    </lineage>
</organism>
<dbReference type="GO" id="GO:0000976">
    <property type="term" value="F:transcription cis-regulatory region binding"/>
    <property type="evidence" value="ECO:0007669"/>
    <property type="project" value="TreeGrafter"/>
</dbReference>
<evidence type="ECO:0000259" key="4">
    <source>
        <dbReference type="PROSITE" id="PS50932"/>
    </source>
</evidence>
<dbReference type="InterPro" id="IPR000843">
    <property type="entry name" value="HTH_LacI"/>
</dbReference>
<evidence type="ECO:0000256" key="2">
    <source>
        <dbReference type="ARBA" id="ARBA00023125"/>
    </source>
</evidence>
<evidence type="ECO:0000313" key="7">
    <source>
        <dbReference type="Proteomes" id="UP000541583"/>
    </source>
</evidence>
<dbReference type="AlphaFoldDB" id="A0A1N7FKM5"/>
<dbReference type="CDD" id="cd01392">
    <property type="entry name" value="HTH_LacI"/>
    <property type="match status" value="1"/>
</dbReference>
<evidence type="ECO:0000256" key="3">
    <source>
        <dbReference type="ARBA" id="ARBA00023163"/>
    </source>
</evidence>
<evidence type="ECO:0000313" key="6">
    <source>
        <dbReference type="EMBL" id="MBB6127082.1"/>
    </source>
</evidence>
<dbReference type="SUPFAM" id="SSF47413">
    <property type="entry name" value="lambda repressor-like DNA-binding domains"/>
    <property type="match status" value="1"/>
</dbReference>
<dbReference type="EMBL" id="JACHCA010000003">
    <property type="protein sequence ID" value="MBB6127082.1"/>
    <property type="molecule type" value="Genomic_DNA"/>
</dbReference>
<dbReference type="Pfam" id="PF13377">
    <property type="entry name" value="Peripla_BP_3"/>
    <property type="match status" value="1"/>
</dbReference>
<gene>
    <name evidence="6" type="ORF">HDF22_001188</name>
    <name evidence="5" type="ORF">HDF23_005174</name>
</gene>
<keyword evidence="1" id="KW-0805">Transcription regulation</keyword>
<dbReference type="PANTHER" id="PTHR30146">
    <property type="entry name" value="LACI-RELATED TRANSCRIPTIONAL REPRESSOR"/>
    <property type="match status" value="1"/>
</dbReference>
<dbReference type="Pfam" id="PF00356">
    <property type="entry name" value="LacI"/>
    <property type="match status" value="1"/>
</dbReference>
<dbReference type="Gene3D" id="1.10.260.40">
    <property type="entry name" value="lambda repressor-like DNA-binding domains"/>
    <property type="match status" value="1"/>
</dbReference>
<dbReference type="InterPro" id="IPR010982">
    <property type="entry name" value="Lambda_DNA-bd_dom_sf"/>
</dbReference>
<dbReference type="PANTHER" id="PTHR30146:SF109">
    <property type="entry name" value="HTH-TYPE TRANSCRIPTIONAL REGULATOR GALS"/>
    <property type="match status" value="1"/>
</dbReference>
<feature type="domain" description="HTH lacI-type" evidence="4">
    <location>
        <begin position="6"/>
        <end position="60"/>
    </location>
</feature>
<evidence type="ECO:0000313" key="8">
    <source>
        <dbReference type="Proteomes" id="UP000548326"/>
    </source>
</evidence>
<comment type="caution">
    <text evidence="6">The sequence shown here is derived from an EMBL/GenBank/DDBJ whole genome shotgun (WGS) entry which is preliminary data.</text>
</comment>
<dbReference type="Proteomes" id="UP000548326">
    <property type="component" value="Unassembled WGS sequence"/>
</dbReference>
<dbReference type="Gene3D" id="3.40.50.2300">
    <property type="match status" value="2"/>
</dbReference>
<accession>A0A1N7FKM5</accession>
<keyword evidence="3" id="KW-0804">Transcription</keyword>
<dbReference type="STRING" id="354630.SAMN05421821_11870"/>
<proteinExistence type="predicted"/>
<dbReference type="CDD" id="cd19977">
    <property type="entry name" value="PBP1_EndR-like"/>
    <property type="match status" value="1"/>
</dbReference>
<protein>
    <submittedName>
        <fullName evidence="6">LacI family transcriptional regulator</fullName>
    </submittedName>
</protein>
<dbReference type="SUPFAM" id="SSF53822">
    <property type="entry name" value="Periplasmic binding protein-like I"/>
    <property type="match status" value="1"/>
</dbReference>
<keyword evidence="2" id="KW-0238">DNA-binding</keyword>
<dbReference type="InterPro" id="IPR028082">
    <property type="entry name" value="Peripla_BP_I"/>
</dbReference>
<keyword evidence="7" id="KW-1185">Reference proteome</keyword>
<dbReference type="EMBL" id="JACHCB010000018">
    <property type="protein sequence ID" value="MBB6112399.1"/>
    <property type="molecule type" value="Genomic_DNA"/>
</dbReference>
<evidence type="ECO:0000256" key="1">
    <source>
        <dbReference type="ARBA" id="ARBA00023015"/>
    </source>
</evidence>
<dbReference type="OrthoDB" id="9803256at2"/>
<dbReference type="Proteomes" id="UP000541583">
    <property type="component" value="Unassembled WGS sequence"/>
</dbReference>
<dbReference type="SMART" id="SM00354">
    <property type="entry name" value="HTH_LACI"/>
    <property type="match status" value="1"/>
</dbReference>